<gene>
    <name evidence="2" type="ORF">GQ55_2G423100</name>
</gene>
<dbReference type="EMBL" id="CM009750">
    <property type="protein sequence ID" value="PUZ72787.1"/>
    <property type="molecule type" value="Genomic_DNA"/>
</dbReference>
<accession>A0A2T7EY78</accession>
<sequence length="162" mass="18266">MKQAAAAETDALETIESDYEAYTARSFRDDRTAVWSRTHGSFEDTTKLRPMRFTDEPAPRYGAFPLSALQVFSVEGPAVADRCVRHRRRARHRRLQPQRHLQPHEGQLPDPHQRGSELGTGRPDPCRRVAGSPVHRGEADGEGGHRVRGQRPKLPGRAVCVW</sequence>
<proteinExistence type="predicted"/>
<reference evidence="2 3" key="1">
    <citation type="submission" date="2018-04" db="EMBL/GenBank/DDBJ databases">
        <title>WGS assembly of Panicum hallii var. hallii HAL2.</title>
        <authorList>
            <person name="Lovell J."/>
            <person name="Jenkins J."/>
            <person name="Lowry D."/>
            <person name="Mamidi S."/>
            <person name="Sreedasyam A."/>
            <person name="Weng X."/>
            <person name="Barry K."/>
            <person name="Bonette J."/>
            <person name="Campitelli B."/>
            <person name="Daum C."/>
            <person name="Gordon S."/>
            <person name="Gould B."/>
            <person name="Lipzen A."/>
            <person name="MacQueen A."/>
            <person name="Palacio-Mejia J."/>
            <person name="Plott C."/>
            <person name="Shakirov E."/>
            <person name="Shu S."/>
            <person name="Yoshinaga Y."/>
            <person name="Zane M."/>
            <person name="Rokhsar D."/>
            <person name="Grimwood J."/>
            <person name="Schmutz J."/>
            <person name="Juenger T."/>
        </authorList>
    </citation>
    <scope>NUCLEOTIDE SEQUENCE [LARGE SCALE GENOMIC DNA]</scope>
    <source>
        <strain evidence="3">cv. HAL2</strain>
    </source>
</reference>
<feature type="compositionally biased region" description="Basic residues" evidence="1">
    <location>
        <begin position="87"/>
        <end position="97"/>
    </location>
</feature>
<dbReference type="Gramene" id="PUZ72787">
    <property type="protein sequence ID" value="PUZ72787"/>
    <property type="gene ID" value="GQ55_2G423100"/>
</dbReference>
<evidence type="ECO:0000256" key="1">
    <source>
        <dbReference type="SAM" id="MobiDB-lite"/>
    </source>
</evidence>
<protein>
    <submittedName>
        <fullName evidence="2">Uncharacterized protein</fullName>
    </submittedName>
</protein>
<evidence type="ECO:0000313" key="2">
    <source>
        <dbReference type="EMBL" id="PUZ72787.1"/>
    </source>
</evidence>
<evidence type="ECO:0000313" key="3">
    <source>
        <dbReference type="Proteomes" id="UP000244336"/>
    </source>
</evidence>
<name>A0A2T7EY78_9POAL</name>
<organism evidence="2 3">
    <name type="scientific">Panicum hallii var. hallii</name>
    <dbReference type="NCBI Taxonomy" id="1504633"/>
    <lineage>
        <taxon>Eukaryota</taxon>
        <taxon>Viridiplantae</taxon>
        <taxon>Streptophyta</taxon>
        <taxon>Embryophyta</taxon>
        <taxon>Tracheophyta</taxon>
        <taxon>Spermatophyta</taxon>
        <taxon>Magnoliopsida</taxon>
        <taxon>Liliopsida</taxon>
        <taxon>Poales</taxon>
        <taxon>Poaceae</taxon>
        <taxon>PACMAD clade</taxon>
        <taxon>Panicoideae</taxon>
        <taxon>Panicodae</taxon>
        <taxon>Paniceae</taxon>
        <taxon>Panicinae</taxon>
        <taxon>Panicum</taxon>
        <taxon>Panicum sect. Panicum</taxon>
    </lineage>
</organism>
<dbReference type="OrthoDB" id="694001at2759"/>
<feature type="region of interest" description="Disordered" evidence="1">
    <location>
        <begin position="87"/>
        <end position="156"/>
    </location>
</feature>
<feature type="compositionally biased region" description="Basic and acidic residues" evidence="1">
    <location>
        <begin position="135"/>
        <end position="145"/>
    </location>
</feature>
<keyword evidence="3" id="KW-1185">Reference proteome</keyword>
<dbReference type="Proteomes" id="UP000244336">
    <property type="component" value="Chromosome 2"/>
</dbReference>
<dbReference type="AlphaFoldDB" id="A0A2T7EY78"/>